<keyword evidence="11" id="KW-1185">Reference proteome</keyword>
<evidence type="ECO:0000256" key="6">
    <source>
        <dbReference type="ARBA" id="ARBA00022729"/>
    </source>
</evidence>
<feature type="chain" id="PRO_5018998298" description="Phosphatidylglycerol/phosphatidylinositol transfer protein" evidence="8">
    <location>
        <begin position="20"/>
        <end position="175"/>
    </location>
</feature>
<dbReference type="GO" id="GO:0032934">
    <property type="term" value="F:sterol binding"/>
    <property type="evidence" value="ECO:0007669"/>
    <property type="project" value="InterPro"/>
</dbReference>
<dbReference type="Pfam" id="PF02221">
    <property type="entry name" value="E1_DerP2_DerF2"/>
    <property type="match status" value="1"/>
</dbReference>
<dbReference type="GO" id="GO:0032366">
    <property type="term" value="P:intracellular sterol transport"/>
    <property type="evidence" value="ECO:0007669"/>
    <property type="project" value="InterPro"/>
</dbReference>
<evidence type="ECO:0000313" key="11">
    <source>
        <dbReference type="Proteomes" id="UP000283269"/>
    </source>
</evidence>
<evidence type="ECO:0000256" key="5">
    <source>
        <dbReference type="ARBA" id="ARBA00022448"/>
    </source>
</evidence>
<dbReference type="CDD" id="cd00917">
    <property type="entry name" value="PG-PI_TP"/>
    <property type="match status" value="1"/>
</dbReference>
<name>A0A409XD13_PSICY</name>
<sequence length="175" mass="19286">MRPFSLLVACLSIASSSLALITEEQQPMQVANGPVHTTDSWDWENCGLDTDPVQIISIQVSPDPPQPGKDLTVTVNASVEEEIVEGAYTDVTVKLGLVRILKKRFDVCEEARNANATIQCPVETGPYTVVQTVALPKEIPKAKFKVDVLGYTADDEDMLCVKLTVDFMKGFPRFW</sequence>
<dbReference type="FunCoup" id="A0A409XD13">
    <property type="interactions" value="1"/>
</dbReference>
<dbReference type="PANTHER" id="PTHR11306:SF0">
    <property type="entry name" value="PHOSPHATIDYLGLYCEROL_PHOSPHATIDYLINOSITOL TRANSFER PROTEIN"/>
    <property type="match status" value="1"/>
</dbReference>
<dbReference type="InterPro" id="IPR036846">
    <property type="entry name" value="GM2-AP_sf"/>
</dbReference>
<keyword evidence="7" id="KW-0445">Lipid transport</keyword>
<gene>
    <name evidence="10" type="ORF">CVT25_010238</name>
</gene>
<proteinExistence type="inferred from homology"/>
<feature type="domain" description="MD-2-related lipid-recognition" evidence="9">
    <location>
        <begin position="43"/>
        <end position="165"/>
    </location>
</feature>
<dbReference type="InterPro" id="IPR039670">
    <property type="entry name" value="NPC2-like"/>
</dbReference>
<evidence type="ECO:0000256" key="4">
    <source>
        <dbReference type="ARBA" id="ARBA00016056"/>
    </source>
</evidence>
<dbReference type="Gene3D" id="2.70.220.10">
    <property type="entry name" value="Ganglioside GM2 activator"/>
    <property type="match status" value="1"/>
</dbReference>
<evidence type="ECO:0000256" key="3">
    <source>
        <dbReference type="ARBA" id="ARBA00011245"/>
    </source>
</evidence>
<comment type="function">
    <text evidence="1">Catalyzes the intermembrane transfer of phosphatidylglycerol and phosphatidylinositol.</text>
</comment>
<feature type="signal peptide" evidence="8">
    <location>
        <begin position="1"/>
        <end position="19"/>
    </location>
</feature>
<evidence type="ECO:0000256" key="1">
    <source>
        <dbReference type="ARBA" id="ARBA00002053"/>
    </source>
</evidence>
<dbReference type="InterPro" id="IPR033917">
    <property type="entry name" value="ML_PG-PI_TP"/>
</dbReference>
<dbReference type="InterPro" id="IPR014756">
    <property type="entry name" value="Ig_E-set"/>
</dbReference>
<dbReference type="SUPFAM" id="SSF81296">
    <property type="entry name" value="E set domains"/>
    <property type="match status" value="1"/>
</dbReference>
<keyword evidence="6 8" id="KW-0732">Signal</keyword>
<dbReference type="InterPro" id="IPR003172">
    <property type="entry name" value="ML_dom"/>
</dbReference>
<dbReference type="AlphaFoldDB" id="A0A409XD13"/>
<evidence type="ECO:0000259" key="9">
    <source>
        <dbReference type="SMART" id="SM00737"/>
    </source>
</evidence>
<comment type="similarity">
    <text evidence="2">Belongs to the NPC2 family.</text>
</comment>
<evidence type="ECO:0000256" key="7">
    <source>
        <dbReference type="ARBA" id="ARBA00023055"/>
    </source>
</evidence>
<dbReference type="FunFam" id="2.70.220.10:FF:000004">
    <property type="entry name" value="Related to phosphatidylglycerol/phosphatidylinositol transfer protein"/>
    <property type="match status" value="1"/>
</dbReference>
<organism evidence="10 11">
    <name type="scientific">Psilocybe cyanescens</name>
    <dbReference type="NCBI Taxonomy" id="93625"/>
    <lineage>
        <taxon>Eukaryota</taxon>
        <taxon>Fungi</taxon>
        <taxon>Dikarya</taxon>
        <taxon>Basidiomycota</taxon>
        <taxon>Agaricomycotina</taxon>
        <taxon>Agaricomycetes</taxon>
        <taxon>Agaricomycetidae</taxon>
        <taxon>Agaricales</taxon>
        <taxon>Agaricineae</taxon>
        <taxon>Strophariaceae</taxon>
        <taxon>Psilocybe</taxon>
    </lineage>
</organism>
<evidence type="ECO:0000256" key="2">
    <source>
        <dbReference type="ARBA" id="ARBA00006370"/>
    </source>
</evidence>
<dbReference type="InParanoid" id="A0A409XD13"/>
<keyword evidence="5" id="KW-0813">Transport</keyword>
<reference evidence="10 11" key="1">
    <citation type="journal article" date="2018" name="Evol. Lett.">
        <title>Horizontal gene cluster transfer increased hallucinogenic mushroom diversity.</title>
        <authorList>
            <person name="Reynolds H.T."/>
            <person name="Vijayakumar V."/>
            <person name="Gluck-Thaler E."/>
            <person name="Korotkin H.B."/>
            <person name="Matheny P.B."/>
            <person name="Slot J.C."/>
        </authorList>
    </citation>
    <scope>NUCLEOTIDE SEQUENCE [LARGE SCALE GENOMIC DNA]</scope>
    <source>
        <strain evidence="10 11">2631</strain>
    </source>
</reference>
<evidence type="ECO:0000313" key="10">
    <source>
        <dbReference type="EMBL" id="PPQ88662.1"/>
    </source>
</evidence>
<dbReference type="SMART" id="SM00737">
    <property type="entry name" value="ML"/>
    <property type="match status" value="1"/>
</dbReference>
<comment type="subunit">
    <text evidence="3">Monomer.</text>
</comment>
<protein>
    <recommendedName>
        <fullName evidence="4">Phosphatidylglycerol/phosphatidylinositol transfer protein</fullName>
    </recommendedName>
</protein>
<evidence type="ECO:0000256" key="8">
    <source>
        <dbReference type="SAM" id="SignalP"/>
    </source>
</evidence>
<comment type="caution">
    <text evidence="10">The sequence shown here is derived from an EMBL/GenBank/DDBJ whole genome shotgun (WGS) entry which is preliminary data.</text>
</comment>
<dbReference type="EMBL" id="NHYD01002055">
    <property type="protein sequence ID" value="PPQ88662.1"/>
    <property type="molecule type" value="Genomic_DNA"/>
</dbReference>
<dbReference type="Proteomes" id="UP000283269">
    <property type="component" value="Unassembled WGS sequence"/>
</dbReference>
<accession>A0A409XD13</accession>
<dbReference type="PANTHER" id="PTHR11306">
    <property type="entry name" value="NIEMANN PICK TYPE C2 PROTEIN NPC2-RELATED"/>
    <property type="match status" value="1"/>
</dbReference>
<dbReference type="OrthoDB" id="6409159at2759"/>